<dbReference type="Gene3D" id="3.30.2310.20">
    <property type="entry name" value="RelE-like"/>
    <property type="match status" value="1"/>
</dbReference>
<dbReference type="InterPro" id="IPR035093">
    <property type="entry name" value="RelE/ParE_toxin_dom_sf"/>
</dbReference>
<sequence>MRKTKLTVKPTSQFRKDYKLAFKRGLKIELIEDVISILAMAEELPPKNRDHALSGNWTGHRECHIQPDWLLIYRVEASVLVLTLTRTGTHADLFGK</sequence>
<evidence type="ECO:0000313" key="5">
    <source>
        <dbReference type="Proteomes" id="UP000006427"/>
    </source>
</evidence>
<dbReference type="FunFam" id="3.30.2310.20:FF:000003">
    <property type="entry name" value="Type II toxin-antitoxin system YafQ family toxin"/>
    <property type="match status" value="1"/>
</dbReference>
<dbReference type="STRING" id="469381.Dpep_0925"/>
<dbReference type="Proteomes" id="UP000006427">
    <property type="component" value="Unassembled WGS sequence"/>
</dbReference>
<evidence type="ECO:0000256" key="1">
    <source>
        <dbReference type="ARBA" id="ARBA00022649"/>
    </source>
</evidence>
<keyword evidence="5" id="KW-1185">Reference proteome</keyword>
<dbReference type="PANTHER" id="PTHR40588:SF1">
    <property type="entry name" value="MRNA INTERFERASE TOXIN YAFQ"/>
    <property type="match status" value="1"/>
</dbReference>
<dbReference type="EMBL" id="ABTR02000001">
    <property type="protein sequence ID" value="EFC90951.1"/>
    <property type="molecule type" value="Genomic_DNA"/>
</dbReference>
<dbReference type="InterPro" id="IPR007712">
    <property type="entry name" value="RelE/ParE_toxin"/>
</dbReference>
<accession>D2Z654</accession>
<dbReference type="NCBIfam" id="TIGR02385">
    <property type="entry name" value="RelE_StbE"/>
    <property type="match status" value="1"/>
</dbReference>
<dbReference type="PIRSF" id="PIRSF006156">
    <property type="entry name" value="YafQ"/>
    <property type="match status" value="1"/>
</dbReference>
<dbReference type="RefSeq" id="WP_005660043.1">
    <property type="nucleotide sequence ID" value="NZ_ABTR02000001.1"/>
</dbReference>
<reference evidence="4 5" key="1">
    <citation type="journal article" date="2010" name="Stand. Genomic Sci.">
        <title>Permanent draft genome sequence of Dethiosulfovibrio peptidovorans type strain (SEBR 4207).</title>
        <authorList>
            <person name="Labutti K."/>
            <person name="Mayilraj S."/>
            <person name="Clum A."/>
            <person name="Lucas S."/>
            <person name="Glavina Del Rio T."/>
            <person name="Nolan M."/>
            <person name="Tice H."/>
            <person name="Cheng J.F."/>
            <person name="Pitluck S."/>
            <person name="Liolios K."/>
            <person name="Ivanova N."/>
            <person name="Mavromatis K."/>
            <person name="Mikhailova N."/>
            <person name="Pati A."/>
            <person name="Goodwin L."/>
            <person name="Chen A."/>
            <person name="Palaniappan K."/>
            <person name="Land M."/>
            <person name="Hauser L."/>
            <person name="Chang Y.J."/>
            <person name="Jeffries C.D."/>
            <person name="Rohde M."/>
            <person name="Spring S."/>
            <person name="Goker M."/>
            <person name="Woyke T."/>
            <person name="Bristow J."/>
            <person name="Eisen J.A."/>
            <person name="Markowitz V."/>
            <person name="Hugenholtz P."/>
            <person name="Kyrpides N.C."/>
            <person name="Klenk H.P."/>
            <person name="Lapidus A."/>
        </authorList>
    </citation>
    <scope>NUCLEOTIDE SEQUENCE [LARGE SCALE GENOMIC DNA]</scope>
    <source>
        <strain evidence="4 5">DSM 11002</strain>
    </source>
</reference>
<comment type="caution">
    <text evidence="4">The sequence shown here is derived from an EMBL/GenBank/DDBJ whole genome shotgun (WGS) entry which is preliminary data.</text>
</comment>
<keyword evidence="1" id="KW-1277">Toxin-antitoxin system</keyword>
<dbReference type="SUPFAM" id="SSF143011">
    <property type="entry name" value="RelE-like"/>
    <property type="match status" value="1"/>
</dbReference>
<dbReference type="eggNOG" id="COG3041">
    <property type="taxonomic scope" value="Bacteria"/>
</dbReference>
<feature type="active site" description="Proton donor" evidence="3">
    <location>
        <position position="90"/>
    </location>
</feature>
<dbReference type="GO" id="GO:0006402">
    <property type="term" value="P:mRNA catabolic process"/>
    <property type="evidence" value="ECO:0007669"/>
    <property type="project" value="TreeGrafter"/>
</dbReference>
<proteinExistence type="inferred from homology"/>
<dbReference type="GO" id="GO:0004521">
    <property type="term" value="F:RNA endonuclease activity"/>
    <property type="evidence" value="ECO:0007669"/>
    <property type="project" value="TreeGrafter"/>
</dbReference>
<name>D2Z654_9BACT</name>
<dbReference type="PANTHER" id="PTHR40588">
    <property type="entry name" value="MRNA INTERFERASE TOXIN YAFQ"/>
    <property type="match status" value="1"/>
</dbReference>
<dbReference type="OrthoDB" id="7030467at2"/>
<protein>
    <submittedName>
        <fullName evidence="4">Addiction module toxin, RelE/StbE family</fullName>
    </submittedName>
</protein>
<evidence type="ECO:0000256" key="2">
    <source>
        <dbReference type="ARBA" id="ARBA00061366"/>
    </source>
</evidence>
<dbReference type="PaxDb" id="469381-Dpep_0925"/>
<dbReference type="Pfam" id="PF15738">
    <property type="entry name" value="YafQ_toxin"/>
    <property type="match status" value="1"/>
</dbReference>
<evidence type="ECO:0000313" key="4">
    <source>
        <dbReference type="EMBL" id="EFC90951.1"/>
    </source>
</evidence>
<gene>
    <name evidence="4" type="ORF">Dpep_0925</name>
</gene>
<dbReference type="InterPro" id="IPR004386">
    <property type="entry name" value="Toxin_YafQ-like"/>
</dbReference>
<evidence type="ECO:0000256" key="3">
    <source>
        <dbReference type="PIRSR" id="PIRSR006156-1"/>
    </source>
</evidence>
<comment type="similarity">
    <text evidence="2">Belongs to the RelE toxin family. YafQ subfamily.</text>
</comment>
<dbReference type="GO" id="GO:0006415">
    <property type="term" value="P:translational termination"/>
    <property type="evidence" value="ECO:0007669"/>
    <property type="project" value="TreeGrafter"/>
</dbReference>
<dbReference type="AlphaFoldDB" id="D2Z654"/>
<organism evidence="4 5">
    <name type="scientific">Dethiosulfovibrio peptidovorans DSM 11002</name>
    <dbReference type="NCBI Taxonomy" id="469381"/>
    <lineage>
        <taxon>Bacteria</taxon>
        <taxon>Thermotogati</taxon>
        <taxon>Synergistota</taxon>
        <taxon>Synergistia</taxon>
        <taxon>Synergistales</taxon>
        <taxon>Dethiosulfovibrionaceae</taxon>
        <taxon>Dethiosulfovibrio</taxon>
    </lineage>
</organism>